<dbReference type="AlphaFoldDB" id="A0A2A2LTR9"/>
<name>A0A2A2LTR9_9BILA</name>
<dbReference type="Proteomes" id="UP000218231">
    <property type="component" value="Unassembled WGS sequence"/>
</dbReference>
<evidence type="ECO:0000256" key="1">
    <source>
        <dbReference type="SAM" id="MobiDB-lite"/>
    </source>
</evidence>
<sequence length="218" mass="24160">MGHIPTTTSNATTRSAAPTSRSSKKQSTLTAWLTKSTSKKTDKDEQKPMTSTATAASLEPASDDKQVRVKELKGFIEILSSKGTKKTDNIVITKDKKVAQSVVCRIKTCNEVVLKVGMPNNSVNAAVQDHIAKHFCEVNNQCRYICKGCGEGYSEYEKARSHYRKGCKNMDKKKYLSCTDGMIDNINDYGVCVCVIVWREAKFVYLLVVLPGYPSKDN</sequence>
<evidence type="ECO:0000313" key="2">
    <source>
        <dbReference type="EMBL" id="PAV89593.1"/>
    </source>
</evidence>
<accession>A0A2A2LTR9</accession>
<comment type="caution">
    <text evidence="2">The sequence shown here is derived from an EMBL/GenBank/DDBJ whole genome shotgun (WGS) entry which is preliminary data.</text>
</comment>
<reference evidence="2 3" key="1">
    <citation type="journal article" date="2017" name="Curr. Biol.">
        <title>Genome architecture and evolution of a unichromosomal asexual nematode.</title>
        <authorList>
            <person name="Fradin H."/>
            <person name="Zegar C."/>
            <person name="Gutwein M."/>
            <person name="Lucas J."/>
            <person name="Kovtun M."/>
            <person name="Corcoran D."/>
            <person name="Baugh L.R."/>
            <person name="Kiontke K."/>
            <person name="Gunsalus K."/>
            <person name="Fitch D.H."/>
            <person name="Piano F."/>
        </authorList>
    </citation>
    <scope>NUCLEOTIDE SEQUENCE [LARGE SCALE GENOMIC DNA]</scope>
    <source>
        <strain evidence="2">PF1309</strain>
    </source>
</reference>
<organism evidence="2 3">
    <name type="scientific">Diploscapter pachys</name>
    <dbReference type="NCBI Taxonomy" id="2018661"/>
    <lineage>
        <taxon>Eukaryota</taxon>
        <taxon>Metazoa</taxon>
        <taxon>Ecdysozoa</taxon>
        <taxon>Nematoda</taxon>
        <taxon>Chromadorea</taxon>
        <taxon>Rhabditida</taxon>
        <taxon>Rhabditina</taxon>
        <taxon>Rhabditomorpha</taxon>
        <taxon>Rhabditoidea</taxon>
        <taxon>Rhabditidae</taxon>
        <taxon>Diploscapter</taxon>
    </lineage>
</organism>
<evidence type="ECO:0000313" key="3">
    <source>
        <dbReference type="Proteomes" id="UP000218231"/>
    </source>
</evidence>
<protein>
    <submittedName>
        <fullName evidence="2">Uncharacterized protein</fullName>
    </submittedName>
</protein>
<feature type="region of interest" description="Disordered" evidence="1">
    <location>
        <begin position="1"/>
        <end position="63"/>
    </location>
</feature>
<gene>
    <name evidence="2" type="ORF">WR25_27090</name>
</gene>
<keyword evidence="3" id="KW-1185">Reference proteome</keyword>
<dbReference type="EMBL" id="LIAE01006437">
    <property type="protein sequence ID" value="PAV89593.1"/>
    <property type="molecule type" value="Genomic_DNA"/>
</dbReference>
<proteinExistence type="predicted"/>
<feature type="compositionally biased region" description="Low complexity" evidence="1">
    <location>
        <begin position="1"/>
        <end position="21"/>
    </location>
</feature>